<name>A0A1G6H4B4_9ACTN</name>
<dbReference type="InterPro" id="IPR001647">
    <property type="entry name" value="HTH_TetR"/>
</dbReference>
<dbReference type="Gene3D" id="1.10.10.60">
    <property type="entry name" value="Homeodomain-like"/>
    <property type="match status" value="1"/>
</dbReference>
<dbReference type="SUPFAM" id="SSF46689">
    <property type="entry name" value="Homeodomain-like"/>
    <property type="match status" value="1"/>
</dbReference>
<organism evidence="4 5">
    <name type="scientific">Raineyella antarctica</name>
    <dbReference type="NCBI Taxonomy" id="1577474"/>
    <lineage>
        <taxon>Bacteria</taxon>
        <taxon>Bacillati</taxon>
        <taxon>Actinomycetota</taxon>
        <taxon>Actinomycetes</taxon>
        <taxon>Propionibacteriales</taxon>
        <taxon>Propionibacteriaceae</taxon>
        <taxon>Raineyella</taxon>
    </lineage>
</organism>
<dbReference type="Gene3D" id="1.10.357.10">
    <property type="entry name" value="Tetracycline Repressor, domain 2"/>
    <property type="match status" value="1"/>
</dbReference>
<sequence>MKERQVVGAAVELLTGEGPSAVTPAAVAERAGLARTSVYQYARSGNDLVALAVEEVFVRVNAALADALEAAGPDPVDRLEAIIRTVLQGAADGHAPDQSVDVAALRDGQQARLRHLHDDLMAPLAAAIQGAGAEDVPALTAISWGAINGVVPLIGHGMPVDRAVALVVAYVRAGVASTARE</sequence>
<dbReference type="InterPro" id="IPR009057">
    <property type="entry name" value="Homeodomain-like_sf"/>
</dbReference>
<evidence type="ECO:0000313" key="4">
    <source>
        <dbReference type="EMBL" id="SDB88984.1"/>
    </source>
</evidence>
<accession>A0A1G6H4B4</accession>
<evidence type="ECO:0000313" key="5">
    <source>
        <dbReference type="Proteomes" id="UP000199086"/>
    </source>
</evidence>
<feature type="DNA-binding region" description="H-T-H motif" evidence="2">
    <location>
        <begin position="23"/>
        <end position="42"/>
    </location>
</feature>
<reference evidence="4 5" key="1">
    <citation type="submission" date="2016-06" db="EMBL/GenBank/DDBJ databases">
        <authorList>
            <person name="Olsen C.W."/>
            <person name="Carey S."/>
            <person name="Hinshaw L."/>
            <person name="Karasin A.I."/>
        </authorList>
    </citation>
    <scope>NUCLEOTIDE SEQUENCE [LARGE SCALE GENOMIC DNA]</scope>
    <source>
        <strain evidence="4 5">LZ-22</strain>
    </source>
</reference>
<dbReference type="PANTHER" id="PTHR30055">
    <property type="entry name" value="HTH-TYPE TRANSCRIPTIONAL REGULATOR RUTR"/>
    <property type="match status" value="1"/>
</dbReference>
<keyword evidence="1 2" id="KW-0238">DNA-binding</keyword>
<protein>
    <submittedName>
        <fullName evidence="4">Regulatory protein, tetR family</fullName>
    </submittedName>
</protein>
<evidence type="ECO:0000256" key="1">
    <source>
        <dbReference type="ARBA" id="ARBA00023125"/>
    </source>
</evidence>
<dbReference type="Proteomes" id="UP000199086">
    <property type="component" value="Unassembled WGS sequence"/>
</dbReference>
<gene>
    <name evidence="4" type="ORF">GA0111570_106160</name>
</gene>
<dbReference type="GO" id="GO:0003700">
    <property type="term" value="F:DNA-binding transcription factor activity"/>
    <property type="evidence" value="ECO:0007669"/>
    <property type="project" value="TreeGrafter"/>
</dbReference>
<proteinExistence type="predicted"/>
<dbReference type="InterPro" id="IPR050109">
    <property type="entry name" value="HTH-type_TetR-like_transc_reg"/>
</dbReference>
<dbReference type="AlphaFoldDB" id="A0A1G6H4B4"/>
<dbReference type="PANTHER" id="PTHR30055:SF226">
    <property type="entry name" value="HTH-TYPE TRANSCRIPTIONAL REGULATOR PKSA"/>
    <property type="match status" value="1"/>
</dbReference>
<dbReference type="PROSITE" id="PS50977">
    <property type="entry name" value="HTH_TETR_2"/>
    <property type="match status" value="1"/>
</dbReference>
<evidence type="ECO:0000259" key="3">
    <source>
        <dbReference type="PROSITE" id="PS50977"/>
    </source>
</evidence>
<dbReference type="EMBL" id="FMYF01000006">
    <property type="protein sequence ID" value="SDB88984.1"/>
    <property type="molecule type" value="Genomic_DNA"/>
</dbReference>
<evidence type="ECO:0000256" key="2">
    <source>
        <dbReference type="PROSITE-ProRule" id="PRU00335"/>
    </source>
</evidence>
<keyword evidence="5" id="KW-1185">Reference proteome</keyword>
<feature type="domain" description="HTH tetR-type" evidence="3">
    <location>
        <begin position="1"/>
        <end position="60"/>
    </location>
</feature>
<dbReference type="Pfam" id="PF00440">
    <property type="entry name" value="TetR_N"/>
    <property type="match status" value="1"/>
</dbReference>
<dbReference type="GO" id="GO:0000976">
    <property type="term" value="F:transcription cis-regulatory region binding"/>
    <property type="evidence" value="ECO:0007669"/>
    <property type="project" value="TreeGrafter"/>
</dbReference>